<organism evidence="2 3">
    <name type="scientific">Dyadobacter beijingensis</name>
    <dbReference type="NCBI Taxonomy" id="365489"/>
    <lineage>
        <taxon>Bacteria</taxon>
        <taxon>Pseudomonadati</taxon>
        <taxon>Bacteroidota</taxon>
        <taxon>Cytophagia</taxon>
        <taxon>Cytophagales</taxon>
        <taxon>Spirosomataceae</taxon>
        <taxon>Dyadobacter</taxon>
    </lineage>
</organism>
<feature type="domain" description="Antitoxin Xre-like helix-turn-helix" evidence="1">
    <location>
        <begin position="3"/>
        <end position="44"/>
    </location>
</feature>
<keyword evidence="3" id="KW-1185">Reference proteome</keyword>
<dbReference type="RefSeq" id="WP_019945635.1">
    <property type="nucleotide sequence ID" value="NZ_BMLI01000001.1"/>
</dbReference>
<evidence type="ECO:0000313" key="2">
    <source>
        <dbReference type="EMBL" id="GGM83502.1"/>
    </source>
</evidence>
<dbReference type="InterPro" id="IPR046847">
    <property type="entry name" value="Xre-like_HTH"/>
</dbReference>
<evidence type="ECO:0000259" key="1">
    <source>
        <dbReference type="Pfam" id="PF20432"/>
    </source>
</evidence>
<proteinExistence type="predicted"/>
<comment type="caution">
    <text evidence="2">The sequence shown here is derived from an EMBL/GenBank/DDBJ whole genome shotgun (WGS) entry which is preliminary data.</text>
</comment>
<dbReference type="Pfam" id="PF20432">
    <property type="entry name" value="Xre-like-HTH"/>
    <property type="match status" value="1"/>
</dbReference>
<protein>
    <recommendedName>
        <fullName evidence="1">Antitoxin Xre-like helix-turn-helix domain-containing protein</fullName>
    </recommendedName>
</protein>
<accession>A0ABQ2HKW7</accession>
<dbReference type="EMBL" id="BMLI01000001">
    <property type="protein sequence ID" value="GGM83502.1"/>
    <property type="molecule type" value="Genomic_DNA"/>
</dbReference>
<sequence length="106" mass="12261">MKKGLPIKAFYDFAESIKMPEKRLAAIMNVSARTISNDKDAQKTPEPLHGEHLLKLIALFQKGEGFFGFIDEFNYWLQKPFWNSTEQPLEWLTSPTSFPIPGLKRF</sequence>
<dbReference type="Proteomes" id="UP000632339">
    <property type="component" value="Unassembled WGS sequence"/>
</dbReference>
<gene>
    <name evidence="2" type="ORF">GCM10010967_14100</name>
</gene>
<reference evidence="3" key="1">
    <citation type="journal article" date="2019" name="Int. J. Syst. Evol. Microbiol.">
        <title>The Global Catalogue of Microorganisms (GCM) 10K type strain sequencing project: providing services to taxonomists for standard genome sequencing and annotation.</title>
        <authorList>
            <consortium name="The Broad Institute Genomics Platform"/>
            <consortium name="The Broad Institute Genome Sequencing Center for Infectious Disease"/>
            <person name="Wu L."/>
            <person name="Ma J."/>
        </authorList>
    </citation>
    <scope>NUCLEOTIDE SEQUENCE [LARGE SCALE GENOMIC DNA]</scope>
    <source>
        <strain evidence="3">CGMCC 1.6375</strain>
    </source>
</reference>
<name>A0ABQ2HKW7_9BACT</name>
<evidence type="ECO:0000313" key="3">
    <source>
        <dbReference type="Proteomes" id="UP000632339"/>
    </source>
</evidence>